<proteinExistence type="predicted"/>
<gene>
    <name evidence="4" type="primary">EFCC1</name>
</gene>
<dbReference type="GO" id="GO:0005509">
    <property type="term" value="F:calcium ion binding"/>
    <property type="evidence" value="ECO:0007669"/>
    <property type="project" value="InterPro"/>
</dbReference>
<feature type="compositionally biased region" description="Low complexity" evidence="1">
    <location>
        <begin position="474"/>
        <end position="491"/>
    </location>
</feature>
<evidence type="ECO:0000313" key="4">
    <source>
        <dbReference type="RefSeq" id="XP_032822355.1"/>
    </source>
</evidence>
<dbReference type="AlphaFoldDB" id="A0AAJ7TQT2"/>
<feature type="region of interest" description="Disordered" evidence="1">
    <location>
        <begin position="474"/>
        <end position="569"/>
    </location>
</feature>
<feature type="region of interest" description="Disordered" evidence="1">
    <location>
        <begin position="619"/>
        <end position="646"/>
    </location>
</feature>
<evidence type="ECO:0000256" key="1">
    <source>
        <dbReference type="SAM" id="MobiDB-lite"/>
    </source>
</evidence>
<feature type="compositionally biased region" description="Low complexity" evidence="1">
    <location>
        <begin position="527"/>
        <end position="537"/>
    </location>
</feature>
<feature type="compositionally biased region" description="Low complexity" evidence="1">
    <location>
        <begin position="262"/>
        <end position="283"/>
    </location>
</feature>
<dbReference type="Pfam" id="PF15799">
    <property type="entry name" value="CCD48"/>
    <property type="match status" value="3"/>
</dbReference>
<dbReference type="Proteomes" id="UP001318040">
    <property type="component" value="Chromosome 36"/>
</dbReference>
<evidence type="ECO:0000259" key="2">
    <source>
        <dbReference type="PROSITE" id="PS50222"/>
    </source>
</evidence>
<organism evidence="3 4">
    <name type="scientific">Petromyzon marinus</name>
    <name type="common">Sea lamprey</name>
    <dbReference type="NCBI Taxonomy" id="7757"/>
    <lineage>
        <taxon>Eukaryota</taxon>
        <taxon>Metazoa</taxon>
        <taxon>Chordata</taxon>
        <taxon>Craniata</taxon>
        <taxon>Vertebrata</taxon>
        <taxon>Cyclostomata</taxon>
        <taxon>Hyperoartia</taxon>
        <taxon>Petromyzontiformes</taxon>
        <taxon>Petromyzontidae</taxon>
        <taxon>Petromyzon</taxon>
    </lineage>
</organism>
<dbReference type="KEGG" id="pmrn:116949314"/>
<keyword evidence="3" id="KW-1185">Reference proteome</keyword>
<dbReference type="PROSITE" id="PS50222">
    <property type="entry name" value="EF_HAND_2"/>
    <property type="match status" value="1"/>
</dbReference>
<name>A0AAJ7TQT2_PETMA</name>
<dbReference type="InterPro" id="IPR002048">
    <property type="entry name" value="EF_hand_dom"/>
</dbReference>
<sequence>MRSLPGAGAIVASDPARREVALGRTQWLAGALALRFGLDRGVENEVAVLSTGLDQYLQETFHHLDYRGRGTVEAQDFRALCELIGVGGARGMKGEKQQQQQQQKQHEVHDGDAEGKERGEQDGDAKEKTKEEEEEARGVLEELPDEVSFEEFHARLCGFFSEKGGTVRDWGCFTLAPAGEERVHVEARVTRTGPLRRRMTTTTTAGITSSSTPTLSISTSGSSSSSSNRRINGSSSSSKVVSFDLEGSERLAKARTFPAPQRAARSSFAPSSSSSSSAFSSPAHCDGGRCCELVVSLEQLEDETEALRDENEALREIAEGMRCALQRSDARCLALHVALARSHGAHDGCFLARGHPEGETLAAGNGTSEEAPMGATAGWPERRMVLRELELLRGSRDRQVAEAARFCRALESELRAARIAMSHVQERHCAQLARLQQEAAVAHGRWARERAETLRRAEEARRHLLAALALPGGERRAPVGSAGSAGSSEWRSGGGQRRREGVLGARPTSGSSSEVDVDGRTDDDVTSSECSLSCPSSVGVGEDRMARAVEGRASSDEEEGDPASGAQRKPLCCCGKGCDGAMPRRTGTEDGPAAGSAQGSSRSELRDRLEKLRNDLAEKESELKDLASDRDGTSVAEESPAWHGDESRVVAAAAAAAAASPAASSRESAERLLAELQLVEAERVRLSLVEETLVDVVTLLRQLRSRNISNRVLGRTLLDCLDSCKDSQQGPNQALEILNRFGLELQSRDLLTGMPIDVHCQPSSAAIARSC</sequence>
<feature type="compositionally biased region" description="Basic and acidic residues" evidence="1">
    <location>
        <begin position="619"/>
        <end position="632"/>
    </location>
</feature>
<feature type="region of interest" description="Disordered" evidence="1">
    <location>
        <begin position="254"/>
        <end position="286"/>
    </location>
</feature>
<feature type="region of interest" description="Disordered" evidence="1">
    <location>
        <begin position="199"/>
        <end position="236"/>
    </location>
</feature>
<feature type="compositionally biased region" description="Basic and acidic residues" evidence="1">
    <location>
        <begin position="541"/>
        <end position="555"/>
    </location>
</feature>
<dbReference type="InterPro" id="IPR031601">
    <property type="entry name" value="CCD48"/>
</dbReference>
<feature type="region of interest" description="Disordered" evidence="1">
    <location>
        <begin position="585"/>
        <end position="606"/>
    </location>
</feature>
<accession>A0AAJ7TQT2</accession>
<feature type="region of interest" description="Disordered" evidence="1">
    <location>
        <begin position="92"/>
        <end position="143"/>
    </location>
</feature>
<dbReference type="GeneID" id="116949314"/>
<evidence type="ECO:0000313" key="3">
    <source>
        <dbReference type="Proteomes" id="UP001318040"/>
    </source>
</evidence>
<protein>
    <submittedName>
        <fullName evidence="4">EF-hand and coiled-coil domain-containing protein 1 isoform X1</fullName>
    </submittedName>
</protein>
<feature type="compositionally biased region" description="Basic and acidic residues" evidence="1">
    <location>
        <begin position="104"/>
        <end position="140"/>
    </location>
</feature>
<reference evidence="4" key="1">
    <citation type="submission" date="2025-08" db="UniProtKB">
        <authorList>
            <consortium name="RefSeq"/>
        </authorList>
    </citation>
    <scope>IDENTIFICATION</scope>
    <source>
        <tissue evidence="4">Sperm</tissue>
    </source>
</reference>
<dbReference type="RefSeq" id="XP_032822355.1">
    <property type="nucleotide sequence ID" value="XM_032966464.1"/>
</dbReference>
<feature type="domain" description="EF-hand" evidence="2">
    <location>
        <begin position="52"/>
        <end position="87"/>
    </location>
</feature>
<feature type="compositionally biased region" description="Low complexity" evidence="1">
    <location>
        <begin position="200"/>
        <end position="236"/>
    </location>
</feature>